<accession>A0A933IG83</accession>
<feature type="chain" id="PRO_5037589028" evidence="1">
    <location>
        <begin position="20"/>
        <end position="174"/>
    </location>
</feature>
<reference evidence="3" key="1">
    <citation type="submission" date="2020-07" db="EMBL/GenBank/DDBJ databases">
        <title>Huge and variable diversity of episymbiotic CPR bacteria and DPANN archaea in groundwater ecosystems.</title>
        <authorList>
            <person name="He C.Y."/>
            <person name="Keren R."/>
            <person name="Whittaker M."/>
            <person name="Farag I.F."/>
            <person name="Doudna J."/>
            <person name="Cate J.H.D."/>
            <person name="Banfield J.F."/>
        </authorList>
    </citation>
    <scope>NUCLEOTIDE SEQUENCE</scope>
    <source>
        <strain evidence="3">NC_groundwater_1520_Pr4_B-0.1um_53_5</strain>
    </source>
</reference>
<dbReference type="Pfam" id="PF13568">
    <property type="entry name" value="OMP_b-brl_2"/>
    <property type="match status" value="1"/>
</dbReference>
<evidence type="ECO:0000256" key="1">
    <source>
        <dbReference type="SAM" id="SignalP"/>
    </source>
</evidence>
<feature type="domain" description="Outer membrane protein beta-barrel" evidence="2">
    <location>
        <begin position="18"/>
        <end position="173"/>
    </location>
</feature>
<dbReference type="InterPro" id="IPR011250">
    <property type="entry name" value="OMP/PagP_B-barrel"/>
</dbReference>
<name>A0A933IG83_UNCT6</name>
<gene>
    <name evidence="3" type="ORF">HY768_11590</name>
</gene>
<dbReference type="EMBL" id="JACQXR010000162">
    <property type="protein sequence ID" value="MBI4727838.1"/>
    <property type="molecule type" value="Genomic_DNA"/>
</dbReference>
<dbReference type="InterPro" id="IPR025665">
    <property type="entry name" value="Beta-barrel_OMP_2"/>
</dbReference>
<proteinExistence type="predicted"/>
<comment type="caution">
    <text evidence="3">The sequence shown here is derived from an EMBL/GenBank/DDBJ whole genome shotgun (WGS) entry which is preliminary data.</text>
</comment>
<dbReference type="Proteomes" id="UP000736328">
    <property type="component" value="Unassembled WGS sequence"/>
</dbReference>
<dbReference type="AlphaFoldDB" id="A0A933IG83"/>
<evidence type="ECO:0000313" key="3">
    <source>
        <dbReference type="EMBL" id="MBI4727838.1"/>
    </source>
</evidence>
<evidence type="ECO:0000313" key="4">
    <source>
        <dbReference type="Proteomes" id="UP000736328"/>
    </source>
</evidence>
<protein>
    <submittedName>
        <fullName evidence="3">PorT family protein</fullName>
    </submittedName>
</protein>
<sequence length="174" mass="18506">MKKLLVLLFLLGLGSMAWAQGLSFGIKGGANLSSANGAWAEGTESRSGMAAGCYLTLGLLPSFAVQPEILYSQKGWKASGDASGVPWVGEYRINYLEVEVPVLAKYSFGALVKPYILAGPYFAARVSTSWEETKGYTTATGSMDDYIKSSDMGFVLGAGVSTPIKLSFEARYSV</sequence>
<dbReference type="SUPFAM" id="SSF56925">
    <property type="entry name" value="OMPA-like"/>
    <property type="match status" value="1"/>
</dbReference>
<organism evidence="3 4">
    <name type="scientific">candidate division TA06 bacterium</name>
    <dbReference type="NCBI Taxonomy" id="2250710"/>
    <lineage>
        <taxon>Bacteria</taxon>
        <taxon>Bacteria division TA06</taxon>
    </lineage>
</organism>
<feature type="signal peptide" evidence="1">
    <location>
        <begin position="1"/>
        <end position="19"/>
    </location>
</feature>
<keyword evidence="1" id="KW-0732">Signal</keyword>
<evidence type="ECO:0000259" key="2">
    <source>
        <dbReference type="Pfam" id="PF13568"/>
    </source>
</evidence>